<keyword evidence="3" id="KW-1185">Reference proteome</keyword>
<dbReference type="KEGG" id="smo:SELMODRAFT_427127"/>
<organism evidence="3">
    <name type="scientific">Selaginella moellendorffii</name>
    <name type="common">Spikemoss</name>
    <dbReference type="NCBI Taxonomy" id="88036"/>
    <lineage>
        <taxon>Eukaryota</taxon>
        <taxon>Viridiplantae</taxon>
        <taxon>Streptophyta</taxon>
        <taxon>Embryophyta</taxon>
        <taxon>Tracheophyta</taxon>
        <taxon>Lycopodiopsida</taxon>
        <taxon>Selaginellales</taxon>
        <taxon>Selaginellaceae</taxon>
        <taxon>Selaginella</taxon>
    </lineage>
</organism>
<proteinExistence type="predicted"/>
<feature type="region of interest" description="Disordered" evidence="1">
    <location>
        <begin position="1"/>
        <end position="47"/>
    </location>
</feature>
<evidence type="ECO:0000313" key="3">
    <source>
        <dbReference type="Proteomes" id="UP000001514"/>
    </source>
</evidence>
<dbReference type="EMBL" id="GL377653">
    <property type="protein sequence ID" value="EFJ10477.1"/>
    <property type="molecule type" value="Genomic_DNA"/>
</dbReference>
<gene>
    <name evidence="2" type="ORF">SELMODRAFT_427127</name>
</gene>
<dbReference type="InParanoid" id="D8SYL1"/>
<dbReference type="Gramene" id="EFJ10477">
    <property type="protein sequence ID" value="EFJ10477"/>
    <property type="gene ID" value="SELMODRAFT_427127"/>
</dbReference>
<dbReference type="HOGENOM" id="CLU_415870_0_0_1"/>
<dbReference type="Proteomes" id="UP000001514">
    <property type="component" value="Unassembled WGS sequence"/>
</dbReference>
<evidence type="ECO:0000256" key="1">
    <source>
        <dbReference type="SAM" id="MobiDB-lite"/>
    </source>
</evidence>
<sequence length="660" mass="72698">MPGCSSRPTSRIMASCPQLPHPPTTRCPTRRGLALPSSAKQHHKPPHTAAHCLGLPHTCQAPPSDTRYYPVLPSTAQCCVALRSVLSTVVVPSIAAVTSDARSLPPLPPTVLVPILDSHDNMDPSLLMPSRPVAPGSSSHAMTAVEAVLAPAPPAPMPTASMSCLVFEFRTMSQTTSTREHSQLFAEAIYDEHVSHQPLSPYLKQVLDTRHALWLRTMHVITAHIEMHMENLEQDDTLFSVANFFYNESTEQEHYVANTTTSPVANYGNLMSEQEVSQAEGTEDVEHVEHAAGNTSTSSQHASSSCQTCHMHFEPHAIRETCSFYVNNFPYRYVRSQFQDVFESLLRDHEAYPHGVLFANPGPSTAKLDATAMRRIFPPPMSSDPHRREDFQDLAHYNSLLTYDAWLCLMACLAHHVPPTGAAGVYTSTLDTFATDSTSISSRFDARTAIHTSLPRGWTATPGTMGLTSTTDTLDTYDIDACFSPKQRSGKPALGCTSEPPVAPPLPLAIGVEDGYMLGGFKNIDGAFNSILASSLQEFLQEYNTLVLSRSALQELKDLKEQKKHPQSLCACPLKLKVSRHAQDGLKSRIVEVHEHYLTELHDILIKACQDKIETLQKLVSLGLKDLFRNRLKDLVTSTLSYCGATEHDSVYHHLLAHKQ</sequence>
<protein>
    <submittedName>
        <fullName evidence="2">Uncharacterized protein</fullName>
    </submittedName>
</protein>
<accession>D8SYL1</accession>
<reference evidence="2 3" key="1">
    <citation type="journal article" date="2011" name="Science">
        <title>The Selaginella genome identifies genetic changes associated with the evolution of vascular plants.</title>
        <authorList>
            <person name="Banks J.A."/>
            <person name="Nishiyama T."/>
            <person name="Hasebe M."/>
            <person name="Bowman J.L."/>
            <person name="Gribskov M."/>
            <person name="dePamphilis C."/>
            <person name="Albert V.A."/>
            <person name="Aono N."/>
            <person name="Aoyama T."/>
            <person name="Ambrose B.A."/>
            <person name="Ashton N.W."/>
            <person name="Axtell M.J."/>
            <person name="Barker E."/>
            <person name="Barker M.S."/>
            <person name="Bennetzen J.L."/>
            <person name="Bonawitz N.D."/>
            <person name="Chapple C."/>
            <person name="Cheng C."/>
            <person name="Correa L.G."/>
            <person name="Dacre M."/>
            <person name="DeBarry J."/>
            <person name="Dreyer I."/>
            <person name="Elias M."/>
            <person name="Engstrom E.M."/>
            <person name="Estelle M."/>
            <person name="Feng L."/>
            <person name="Finet C."/>
            <person name="Floyd S.K."/>
            <person name="Frommer W.B."/>
            <person name="Fujita T."/>
            <person name="Gramzow L."/>
            <person name="Gutensohn M."/>
            <person name="Harholt J."/>
            <person name="Hattori M."/>
            <person name="Heyl A."/>
            <person name="Hirai T."/>
            <person name="Hiwatashi Y."/>
            <person name="Ishikawa M."/>
            <person name="Iwata M."/>
            <person name="Karol K.G."/>
            <person name="Koehler B."/>
            <person name="Kolukisaoglu U."/>
            <person name="Kubo M."/>
            <person name="Kurata T."/>
            <person name="Lalonde S."/>
            <person name="Li K."/>
            <person name="Li Y."/>
            <person name="Litt A."/>
            <person name="Lyons E."/>
            <person name="Manning G."/>
            <person name="Maruyama T."/>
            <person name="Michael T.P."/>
            <person name="Mikami K."/>
            <person name="Miyazaki S."/>
            <person name="Morinaga S."/>
            <person name="Murata T."/>
            <person name="Mueller-Roeber B."/>
            <person name="Nelson D.R."/>
            <person name="Obara M."/>
            <person name="Oguri Y."/>
            <person name="Olmstead R.G."/>
            <person name="Onodera N."/>
            <person name="Petersen B.L."/>
            <person name="Pils B."/>
            <person name="Prigge M."/>
            <person name="Rensing S.A."/>
            <person name="Riano-Pachon D.M."/>
            <person name="Roberts A.W."/>
            <person name="Sato Y."/>
            <person name="Scheller H.V."/>
            <person name="Schulz B."/>
            <person name="Schulz C."/>
            <person name="Shakirov E.V."/>
            <person name="Shibagaki N."/>
            <person name="Shinohara N."/>
            <person name="Shippen D.E."/>
            <person name="Soerensen I."/>
            <person name="Sotooka R."/>
            <person name="Sugimoto N."/>
            <person name="Sugita M."/>
            <person name="Sumikawa N."/>
            <person name="Tanurdzic M."/>
            <person name="Theissen G."/>
            <person name="Ulvskov P."/>
            <person name="Wakazuki S."/>
            <person name="Weng J.K."/>
            <person name="Willats W.W."/>
            <person name="Wipf D."/>
            <person name="Wolf P.G."/>
            <person name="Yang L."/>
            <person name="Zimmer A.D."/>
            <person name="Zhu Q."/>
            <person name="Mitros T."/>
            <person name="Hellsten U."/>
            <person name="Loque D."/>
            <person name="Otillar R."/>
            <person name="Salamov A."/>
            <person name="Schmutz J."/>
            <person name="Shapiro H."/>
            <person name="Lindquist E."/>
            <person name="Lucas S."/>
            <person name="Rokhsar D."/>
            <person name="Grigoriev I.V."/>
        </authorList>
    </citation>
    <scope>NUCLEOTIDE SEQUENCE [LARGE SCALE GENOMIC DNA]</scope>
</reference>
<evidence type="ECO:0000313" key="2">
    <source>
        <dbReference type="EMBL" id="EFJ10477.1"/>
    </source>
</evidence>
<dbReference type="AlphaFoldDB" id="D8SYL1"/>
<name>D8SYL1_SELML</name>